<evidence type="ECO:0000313" key="3">
    <source>
        <dbReference type="EnsemblFungi" id="EJT77928"/>
    </source>
</evidence>
<dbReference type="OrthoDB" id="10569313at2759"/>
<evidence type="ECO:0000313" key="2">
    <source>
        <dbReference type="EMBL" id="EJT77928.1"/>
    </source>
</evidence>
<dbReference type="EnsemblFungi" id="EJT77928">
    <property type="protein sequence ID" value="EJT77928"/>
    <property type="gene ID" value="GGTG_03031"/>
</dbReference>
<dbReference type="Proteomes" id="UP000006039">
    <property type="component" value="Unassembled WGS sequence"/>
</dbReference>
<feature type="region of interest" description="Disordered" evidence="1">
    <location>
        <begin position="72"/>
        <end position="106"/>
    </location>
</feature>
<evidence type="ECO:0000313" key="4">
    <source>
        <dbReference type="Proteomes" id="UP000006039"/>
    </source>
</evidence>
<reference evidence="4" key="1">
    <citation type="submission" date="2010-07" db="EMBL/GenBank/DDBJ databases">
        <title>The genome sequence of Gaeumannomyces graminis var. tritici strain R3-111a-1.</title>
        <authorList>
            <consortium name="The Broad Institute Genome Sequencing Platform"/>
            <person name="Ma L.-J."/>
            <person name="Dead R."/>
            <person name="Young S."/>
            <person name="Zeng Q."/>
            <person name="Koehrsen M."/>
            <person name="Alvarado L."/>
            <person name="Berlin A."/>
            <person name="Chapman S.B."/>
            <person name="Chen Z."/>
            <person name="Freedman E."/>
            <person name="Gellesch M."/>
            <person name="Goldberg J."/>
            <person name="Griggs A."/>
            <person name="Gujja S."/>
            <person name="Heilman E.R."/>
            <person name="Heiman D."/>
            <person name="Hepburn T."/>
            <person name="Howarth C."/>
            <person name="Jen D."/>
            <person name="Larson L."/>
            <person name="Mehta T."/>
            <person name="Neiman D."/>
            <person name="Pearson M."/>
            <person name="Roberts A."/>
            <person name="Saif S."/>
            <person name="Shea T."/>
            <person name="Shenoy N."/>
            <person name="Sisk P."/>
            <person name="Stolte C."/>
            <person name="Sykes S."/>
            <person name="Walk T."/>
            <person name="White J."/>
            <person name="Yandava C."/>
            <person name="Haas B."/>
            <person name="Nusbaum C."/>
            <person name="Birren B."/>
        </authorList>
    </citation>
    <scope>NUCLEOTIDE SEQUENCE [LARGE SCALE GENOMIC DNA]</scope>
    <source>
        <strain evidence="4">R3-111a-1</strain>
    </source>
</reference>
<feature type="compositionally biased region" description="Polar residues" evidence="1">
    <location>
        <begin position="72"/>
        <end position="85"/>
    </location>
</feature>
<protein>
    <submittedName>
        <fullName evidence="2 3">Uncharacterized protein</fullName>
    </submittedName>
</protein>
<name>J3NP25_GAET3</name>
<dbReference type="eggNOG" id="ENOG502RN79">
    <property type="taxonomic scope" value="Eukaryota"/>
</dbReference>
<accession>J3NP25</accession>
<dbReference type="VEuPathDB" id="FungiDB:GGTG_03031"/>
<reference evidence="3" key="4">
    <citation type="journal article" date="2015" name="G3 (Bethesda)">
        <title>Genome sequences of three phytopathogenic species of the Magnaporthaceae family of fungi.</title>
        <authorList>
            <person name="Okagaki L.H."/>
            <person name="Nunes C.C."/>
            <person name="Sailsbery J."/>
            <person name="Clay B."/>
            <person name="Brown D."/>
            <person name="John T."/>
            <person name="Oh Y."/>
            <person name="Young N."/>
            <person name="Fitzgerald M."/>
            <person name="Haas B.J."/>
            <person name="Zeng Q."/>
            <person name="Young S."/>
            <person name="Adiconis X."/>
            <person name="Fan L."/>
            <person name="Levin J.Z."/>
            <person name="Mitchell T.K."/>
            <person name="Okubara P.A."/>
            <person name="Farman M.L."/>
            <person name="Kohn L.M."/>
            <person name="Birren B."/>
            <person name="Ma L.-J."/>
            <person name="Dean R.A."/>
        </authorList>
    </citation>
    <scope>NUCLEOTIDE SEQUENCE</scope>
    <source>
        <strain evidence="3">R3-111a-1</strain>
    </source>
</reference>
<dbReference type="RefSeq" id="XP_009219073.1">
    <property type="nucleotide sequence ID" value="XM_009220809.1"/>
</dbReference>
<dbReference type="EMBL" id="GL385396">
    <property type="protein sequence ID" value="EJT77928.1"/>
    <property type="molecule type" value="Genomic_DNA"/>
</dbReference>
<feature type="region of interest" description="Disordered" evidence="1">
    <location>
        <begin position="1"/>
        <end position="41"/>
    </location>
</feature>
<dbReference type="HOGENOM" id="CLU_1660872_0_0_1"/>
<dbReference type="AlphaFoldDB" id="J3NP25"/>
<feature type="region of interest" description="Disordered" evidence="1">
    <location>
        <begin position="127"/>
        <end position="159"/>
    </location>
</feature>
<reference evidence="2" key="3">
    <citation type="submission" date="2010-09" db="EMBL/GenBank/DDBJ databases">
        <title>Annotation of Gaeumannomyces graminis var. tritici R3-111a-1.</title>
        <authorList>
            <consortium name="The Broad Institute Genome Sequencing Platform"/>
            <person name="Ma L.-J."/>
            <person name="Dead R."/>
            <person name="Young S.K."/>
            <person name="Zeng Q."/>
            <person name="Gargeya S."/>
            <person name="Fitzgerald M."/>
            <person name="Haas B."/>
            <person name="Abouelleil A."/>
            <person name="Alvarado L."/>
            <person name="Arachchi H.M."/>
            <person name="Berlin A."/>
            <person name="Brown A."/>
            <person name="Chapman S.B."/>
            <person name="Chen Z."/>
            <person name="Dunbar C."/>
            <person name="Freedman E."/>
            <person name="Gearin G."/>
            <person name="Gellesch M."/>
            <person name="Goldberg J."/>
            <person name="Griggs A."/>
            <person name="Gujja S."/>
            <person name="Heiman D."/>
            <person name="Howarth C."/>
            <person name="Larson L."/>
            <person name="Lui A."/>
            <person name="MacDonald P.J.P."/>
            <person name="Mehta T."/>
            <person name="Montmayeur A."/>
            <person name="Murphy C."/>
            <person name="Neiman D."/>
            <person name="Pearson M."/>
            <person name="Priest M."/>
            <person name="Roberts A."/>
            <person name="Saif S."/>
            <person name="Shea T."/>
            <person name="Shenoy N."/>
            <person name="Sisk P."/>
            <person name="Stolte C."/>
            <person name="Sykes S."/>
            <person name="Yandava C."/>
            <person name="Wortman J."/>
            <person name="Nusbaum C."/>
            <person name="Birren B."/>
        </authorList>
    </citation>
    <scope>NUCLEOTIDE SEQUENCE</scope>
    <source>
        <strain evidence="2">R3-111a-1</strain>
    </source>
</reference>
<keyword evidence="4" id="KW-1185">Reference proteome</keyword>
<reference evidence="2" key="2">
    <citation type="submission" date="2010-07" db="EMBL/GenBank/DDBJ databases">
        <authorList>
            <consortium name="The Broad Institute Genome Sequencing Platform"/>
            <consortium name="Broad Institute Genome Sequencing Center for Infectious Disease"/>
            <person name="Ma L.-J."/>
            <person name="Dead R."/>
            <person name="Young S."/>
            <person name="Zeng Q."/>
            <person name="Koehrsen M."/>
            <person name="Alvarado L."/>
            <person name="Berlin A."/>
            <person name="Chapman S.B."/>
            <person name="Chen Z."/>
            <person name="Freedman E."/>
            <person name="Gellesch M."/>
            <person name="Goldberg J."/>
            <person name="Griggs A."/>
            <person name="Gujja S."/>
            <person name="Heilman E.R."/>
            <person name="Heiman D."/>
            <person name="Hepburn T."/>
            <person name="Howarth C."/>
            <person name="Jen D."/>
            <person name="Larson L."/>
            <person name="Mehta T."/>
            <person name="Neiman D."/>
            <person name="Pearson M."/>
            <person name="Roberts A."/>
            <person name="Saif S."/>
            <person name="Shea T."/>
            <person name="Shenoy N."/>
            <person name="Sisk P."/>
            <person name="Stolte C."/>
            <person name="Sykes S."/>
            <person name="Walk T."/>
            <person name="White J."/>
            <person name="Yandava C."/>
            <person name="Haas B."/>
            <person name="Nusbaum C."/>
            <person name="Birren B."/>
        </authorList>
    </citation>
    <scope>NUCLEOTIDE SEQUENCE</scope>
    <source>
        <strain evidence="2">R3-111a-1</strain>
    </source>
</reference>
<dbReference type="GeneID" id="20343489"/>
<gene>
    <name evidence="3" type="primary">20343489</name>
    <name evidence="2" type="ORF">GGTG_03031</name>
</gene>
<evidence type="ECO:0000256" key="1">
    <source>
        <dbReference type="SAM" id="MobiDB-lite"/>
    </source>
</evidence>
<reference evidence="3" key="5">
    <citation type="submission" date="2018-04" db="UniProtKB">
        <authorList>
            <consortium name="EnsemblFungi"/>
        </authorList>
    </citation>
    <scope>IDENTIFICATION</scope>
    <source>
        <strain evidence="3">R3-111a-1</strain>
    </source>
</reference>
<sequence length="159" mass="17031">MPQGLPYTGPPPPPLKLNGDAEIPDVPNIKKDPRSRQWGSQAPAFVQRIVRTAPASPTPPRAKQQHLIDSQISSGMGGTVNSKGSEATCPPGEQASPMKASDDTTGFVRGTDWAAWFKTTTNWDKNKWLEKRPEGTNNGGPTLRIQEAAEGNMTGGGRT</sequence>
<proteinExistence type="predicted"/>
<organism evidence="2">
    <name type="scientific">Gaeumannomyces tritici (strain R3-111a-1)</name>
    <name type="common">Wheat and barley take-all root rot fungus</name>
    <name type="synonym">Gaeumannomyces graminis var. tritici</name>
    <dbReference type="NCBI Taxonomy" id="644352"/>
    <lineage>
        <taxon>Eukaryota</taxon>
        <taxon>Fungi</taxon>
        <taxon>Dikarya</taxon>
        <taxon>Ascomycota</taxon>
        <taxon>Pezizomycotina</taxon>
        <taxon>Sordariomycetes</taxon>
        <taxon>Sordariomycetidae</taxon>
        <taxon>Magnaporthales</taxon>
        <taxon>Magnaporthaceae</taxon>
        <taxon>Gaeumannomyces</taxon>
    </lineage>
</organism>